<evidence type="ECO:0008006" key="5">
    <source>
        <dbReference type="Google" id="ProtNLM"/>
    </source>
</evidence>
<feature type="domain" description="GST C-terminal" evidence="2">
    <location>
        <begin position="82"/>
        <end position="200"/>
    </location>
</feature>
<sequence length="200" mass="23455">MMVLYSGMTCPFSHSCRFVLFEKGCEFEIQDIDMFQPIDVSSLNPYGEVPILRERELTLYQAEVINMYIDDRFPHPQLMPPDPMHRARARLFLYILNREIFSQVRILENRTLSEEMHDNARHKLHDQLSVIGSRLTNGVYLLGEEFSLLDIMLAPVLWRLSHYGIELPRSAAPLMTYGERLFSRPAFIDSMTPSERVMRR</sequence>
<evidence type="ECO:0000313" key="4">
    <source>
        <dbReference type="Proteomes" id="UP000005835"/>
    </source>
</evidence>
<dbReference type="EMBL" id="ADMG01000019">
    <property type="protein sequence ID" value="EKB31635.1"/>
    <property type="molecule type" value="Genomic_DNA"/>
</dbReference>
<evidence type="ECO:0000313" key="3">
    <source>
        <dbReference type="EMBL" id="EKB31635.1"/>
    </source>
</evidence>
<organism evidence="3 4">
    <name type="scientific">Sutterella wadsworthensis 2_1_59BFAA</name>
    <dbReference type="NCBI Taxonomy" id="742823"/>
    <lineage>
        <taxon>Bacteria</taxon>
        <taxon>Pseudomonadati</taxon>
        <taxon>Pseudomonadota</taxon>
        <taxon>Betaproteobacteria</taxon>
        <taxon>Burkholderiales</taxon>
        <taxon>Sutterellaceae</taxon>
        <taxon>Sutterella</taxon>
    </lineage>
</organism>
<dbReference type="InterPro" id="IPR036249">
    <property type="entry name" value="Thioredoxin-like_sf"/>
</dbReference>
<protein>
    <recommendedName>
        <fullName evidence="5">Stringent starvation protein A</fullName>
    </recommendedName>
</protein>
<accession>K1JJ03</accession>
<evidence type="ECO:0000259" key="1">
    <source>
        <dbReference type="PROSITE" id="PS50404"/>
    </source>
</evidence>
<dbReference type="AlphaFoldDB" id="K1JJ03"/>
<dbReference type="RefSeq" id="WP_005434348.1">
    <property type="nucleotide sequence ID" value="NZ_JH815514.1"/>
</dbReference>
<dbReference type="Gene3D" id="3.40.30.10">
    <property type="entry name" value="Glutaredoxin"/>
    <property type="match status" value="1"/>
</dbReference>
<evidence type="ECO:0000259" key="2">
    <source>
        <dbReference type="PROSITE" id="PS50405"/>
    </source>
</evidence>
<dbReference type="InterPro" id="IPR050983">
    <property type="entry name" value="GST_Omega/HSP26"/>
</dbReference>
<dbReference type="Pfam" id="PF13409">
    <property type="entry name" value="GST_N_2"/>
    <property type="match status" value="1"/>
</dbReference>
<dbReference type="InterPro" id="IPR010987">
    <property type="entry name" value="Glutathione-S-Trfase_C-like"/>
</dbReference>
<dbReference type="InterPro" id="IPR040079">
    <property type="entry name" value="Glutathione_S-Trfase"/>
</dbReference>
<dbReference type="Pfam" id="PF00043">
    <property type="entry name" value="GST_C"/>
    <property type="match status" value="1"/>
</dbReference>
<dbReference type="HOGENOM" id="CLU_011226_9_3_4"/>
<dbReference type="Proteomes" id="UP000005835">
    <property type="component" value="Unassembled WGS sequence"/>
</dbReference>
<dbReference type="InterPro" id="IPR036282">
    <property type="entry name" value="Glutathione-S-Trfase_C_sf"/>
</dbReference>
<dbReference type="PATRIC" id="fig|742823.3.peg.796"/>
<feature type="domain" description="GST N-terminal" evidence="1">
    <location>
        <begin position="1"/>
        <end position="77"/>
    </location>
</feature>
<dbReference type="SFLD" id="SFLDS00019">
    <property type="entry name" value="Glutathione_Transferase_(cytos"/>
    <property type="match status" value="1"/>
</dbReference>
<dbReference type="STRING" id="742823.HMPREF9465_00793"/>
<dbReference type="eggNOG" id="COG0625">
    <property type="taxonomic scope" value="Bacteria"/>
</dbReference>
<comment type="caution">
    <text evidence="3">The sequence shown here is derived from an EMBL/GenBank/DDBJ whole genome shotgun (WGS) entry which is preliminary data.</text>
</comment>
<keyword evidence="4" id="KW-1185">Reference proteome</keyword>
<dbReference type="PROSITE" id="PS50404">
    <property type="entry name" value="GST_NTER"/>
    <property type="match status" value="1"/>
</dbReference>
<dbReference type="PANTHER" id="PTHR43968">
    <property type="match status" value="1"/>
</dbReference>
<dbReference type="SUPFAM" id="SSF47616">
    <property type="entry name" value="GST C-terminal domain-like"/>
    <property type="match status" value="1"/>
</dbReference>
<dbReference type="OrthoDB" id="9781431at2"/>
<dbReference type="PANTHER" id="PTHR43968:SF6">
    <property type="entry name" value="GLUTATHIONE S-TRANSFERASE OMEGA"/>
    <property type="match status" value="1"/>
</dbReference>
<dbReference type="InterPro" id="IPR004045">
    <property type="entry name" value="Glutathione_S-Trfase_N"/>
</dbReference>
<dbReference type="SFLD" id="SFLDG00358">
    <property type="entry name" value="Main_(cytGST)"/>
    <property type="match status" value="1"/>
</dbReference>
<dbReference type="GO" id="GO:0005737">
    <property type="term" value="C:cytoplasm"/>
    <property type="evidence" value="ECO:0007669"/>
    <property type="project" value="TreeGrafter"/>
</dbReference>
<dbReference type="PROSITE" id="PS50405">
    <property type="entry name" value="GST_CTER"/>
    <property type="match status" value="1"/>
</dbReference>
<proteinExistence type="predicted"/>
<dbReference type="Gene3D" id="1.20.1050.10">
    <property type="match status" value="1"/>
</dbReference>
<dbReference type="SUPFAM" id="SSF52833">
    <property type="entry name" value="Thioredoxin-like"/>
    <property type="match status" value="1"/>
</dbReference>
<dbReference type="InterPro" id="IPR004046">
    <property type="entry name" value="GST_C"/>
</dbReference>
<gene>
    <name evidence="3" type="ORF">HMPREF9465_00793</name>
</gene>
<name>K1JJ03_9BURK</name>
<reference evidence="3 4" key="1">
    <citation type="submission" date="2012-05" db="EMBL/GenBank/DDBJ databases">
        <title>The Genome Sequence of Sutterella wadsworthensis 2_1_59BFAA.</title>
        <authorList>
            <consortium name="The Broad Institute Genome Sequencing Platform"/>
            <person name="Earl A."/>
            <person name="Ward D."/>
            <person name="Feldgarden M."/>
            <person name="Gevers D."/>
            <person name="Daigneault M."/>
            <person name="Strauss J."/>
            <person name="Allen-Vercoe E."/>
            <person name="Walker B."/>
            <person name="Young S.K."/>
            <person name="Zeng Q."/>
            <person name="Gargeya S."/>
            <person name="Fitzgerald M."/>
            <person name="Haas B."/>
            <person name="Abouelleil A."/>
            <person name="Alvarado L."/>
            <person name="Arachchi H.M."/>
            <person name="Berlin A.M."/>
            <person name="Chapman S.B."/>
            <person name="Goldberg J."/>
            <person name="Griggs A."/>
            <person name="Gujja S."/>
            <person name="Hansen M."/>
            <person name="Howarth C."/>
            <person name="Imamovic A."/>
            <person name="Larimer J."/>
            <person name="McCowen C."/>
            <person name="Montmayeur A."/>
            <person name="Murphy C."/>
            <person name="Neiman D."/>
            <person name="Pearson M."/>
            <person name="Priest M."/>
            <person name="Roberts A."/>
            <person name="Saif S."/>
            <person name="Shea T."/>
            <person name="Sisk P."/>
            <person name="Sykes S."/>
            <person name="Wortman J."/>
            <person name="Nusbaum C."/>
            <person name="Birren B."/>
        </authorList>
    </citation>
    <scope>NUCLEOTIDE SEQUENCE [LARGE SCALE GENOMIC DNA]</scope>
    <source>
        <strain evidence="3 4">2_1_59BFAA</strain>
    </source>
</reference>